<gene>
    <name evidence="1" type="ORF">DM02DRAFT_733131</name>
</gene>
<dbReference type="OrthoDB" id="9984533at2759"/>
<accession>A0A2V1D8C2</accession>
<dbReference type="EMBL" id="KZ805591">
    <property type="protein sequence ID" value="PVH93409.1"/>
    <property type="molecule type" value="Genomic_DNA"/>
</dbReference>
<sequence>MRDILLPHWKSIPGDEFLVFDPGLNTVSLKNVVKVLEKRNTPLNRAQKVLQEARLDSPLKLAAKVLHKPKTDTNVASKSSQNADELVDVTAKVLGDPFVQMPYDITLEIMSYLPAQSWLNWLTASRPIYGQTCQVAFWQRMCRIDILPWFPELEPLLEKYEESASKNSDQACMDIKSLYIYVQHATDPKAGRPGPLMGIANRRRIITACQVFVEPYVQYLNNAENAQT</sequence>
<organism evidence="1 2">
    <name type="scientific">Periconia macrospinosa</name>
    <dbReference type="NCBI Taxonomy" id="97972"/>
    <lineage>
        <taxon>Eukaryota</taxon>
        <taxon>Fungi</taxon>
        <taxon>Dikarya</taxon>
        <taxon>Ascomycota</taxon>
        <taxon>Pezizomycotina</taxon>
        <taxon>Dothideomycetes</taxon>
        <taxon>Pleosporomycetidae</taxon>
        <taxon>Pleosporales</taxon>
        <taxon>Massarineae</taxon>
        <taxon>Periconiaceae</taxon>
        <taxon>Periconia</taxon>
    </lineage>
</organism>
<dbReference type="SUPFAM" id="SSF81383">
    <property type="entry name" value="F-box domain"/>
    <property type="match status" value="1"/>
</dbReference>
<keyword evidence="2" id="KW-1185">Reference proteome</keyword>
<evidence type="ECO:0008006" key="3">
    <source>
        <dbReference type="Google" id="ProtNLM"/>
    </source>
</evidence>
<dbReference type="Proteomes" id="UP000244855">
    <property type="component" value="Unassembled WGS sequence"/>
</dbReference>
<dbReference type="STRING" id="97972.A0A2V1D8C2"/>
<evidence type="ECO:0000313" key="2">
    <source>
        <dbReference type="Proteomes" id="UP000244855"/>
    </source>
</evidence>
<reference evidence="1 2" key="1">
    <citation type="journal article" date="2018" name="Sci. Rep.">
        <title>Comparative genomics provides insights into the lifestyle and reveals functional heterogeneity of dark septate endophytic fungi.</title>
        <authorList>
            <person name="Knapp D.G."/>
            <person name="Nemeth J.B."/>
            <person name="Barry K."/>
            <person name="Hainaut M."/>
            <person name="Henrissat B."/>
            <person name="Johnson J."/>
            <person name="Kuo A."/>
            <person name="Lim J.H.P."/>
            <person name="Lipzen A."/>
            <person name="Nolan M."/>
            <person name="Ohm R.A."/>
            <person name="Tamas L."/>
            <person name="Grigoriev I.V."/>
            <person name="Spatafora J.W."/>
            <person name="Nagy L.G."/>
            <person name="Kovacs G.M."/>
        </authorList>
    </citation>
    <scope>NUCLEOTIDE SEQUENCE [LARGE SCALE GENOMIC DNA]</scope>
    <source>
        <strain evidence="1 2">DSE2036</strain>
    </source>
</reference>
<name>A0A2V1D8C2_9PLEO</name>
<proteinExistence type="predicted"/>
<evidence type="ECO:0000313" key="1">
    <source>
        <dbReference type="EMBL" id="PVH93409.1"/>
    </source>
</evidence>
<protein>
    <recommendedName>
        <fullName evidence="3">F-box domain-containing protein</fullName>
    </recommendedName>
</protein>
<dbReference type="AlphaFoldDB" id="A0A2V1D8C2"/>
<dbReference type="InterPro" id="IPR036047">
    <property type="entry name" value="F-box-like_dom_sf"/>
</dbReference>